<feature type="compositionally biased region" description="Low complexity" evidence="1">
    <location>
        <begin position="892"/>
        <end position="906"/>
    </location>
</feature>
<accession>A0ABR1L0I8</accession>
<feature type="compositionally biased region" description="Polar residues" evidence="1">
    <location>
        <begin position="768"/>
        <end position="790"/>
    </location>
</feature>
<feature type="region of interest" description="Disordered" evidence="1">
    <location>
        <begin position="728"/>
        <end position="790"/>
    </location>
</feature>
<name>A0ABR1L0I8_9PEZI</name>
<feature type="region of interest" description="Disordered" evidence="1">
    <location>
        <begin position="890"/>
        <end position="1020"/>
    </location>
</feature>
<protein>
    <submittedName>
        <fullName evidence="2">Uncharacterized protein</fullName>
    </submittedName>
</protein>
<feature type="compositionally biased region" description="Basic and acidic residues" evidence="1">
    <location>
        <begin position="60"/>
        <end position="71"/>
    </location>
</feature>
<sequence>MNSKRADRASLSWGHHDRPWTAKRCMRMLRPISNEITFLKIMKYGSTGVPVARPRTARKRSADDSDEDTAKPSRKKHADPDWVPEHDDKRPVKRQYTGRPPRLSDHGRSLRPGELTATPLIARHSSGGAEAPYDSPETHQDNPLSRVPSLAPPLRYLRHLDAKATSDTPTDVLTHINRLFDGFKQLLQDSCFEPKGPPNPNGARCAWDEEDDDHPKGPRSLMAMCLRQVPIYMDGRQAWEDANDNKVDASQQVYEELEEMGTNGGWKKLRQVVRAHATSIMVQAIEAELLDENQFHCLIRLCDANDADESCREFLSAFAFTCGRLPPPPGSQAQLFHYGSATYPGVSALYSWAERKRDWAFFYREIRNMITSRLLPFEWLATKSCKPVWTRILHAISCSSNGAHAEAMKLLRTVLLASCGIDPAHGESPSLFPDKNYYSVVHFMKKAFNTTISSLCTILSSIVLVSNQEYGSQPEDARAIHGALEYIAAELVGKVFEDGFLETFSKGSAAPERIATIIATLLVIGVCGKQVEPPLVRLEHSTIVTALHTINRSAPKALENLPELICSTVKSCGKVNKEDGFTQLQAIVVFLLGTGGHKTSWFMERLALDSVDEFAHNHESGKQERKLSRDREAYFAFLREVEAVVDSRQPGMSAAPTPFRRALRDANSSTNMSLQCSDRSGYRWEAGLSEWVATTPKVRRPQVGQAACIKPSQRVATRLAWDQIKSNPTLSSPILHHTTASPDPDDDLDADLSSPLNPRHESLETQDESSTASSTRSMQALAESSTGSSRNCLSPIVLIPAWKPPRASQHTSPPKFKTTLSGMQLRQRRCREEPKLNHNQGLRRSARTPRRIMQTDTMSTSSGSIDSGIGTEFWSDDDSQTWNSNAGIIRRSSGFSSSSKSPSIQSTEDRDADDDCDSPMTEEDNTGDDSMLDDMDELSATQAARARKPSPSVVMPAPRSRKSTRSPCHPSSFRQADKKTTRLNSGETHMKSTRSSFRTKPKAKNTQNDDLGSEDELSFL</sequence>
<feature type="compositionally biased region" description="Basic and acidic residues" evidence="1">
    <location>
        <begin position="78"/>
        <end position="90"/>
    </location>
</feature>
<feature type="compositionally biased region" description="Low complexity" evidence="1">
    <location>
        <begin position="855"/>
        <end position="871"/>
    </location>
</feature>
<feature type="region of interest" description="Disordered" evidence="1">
    <location>
        <begin position="50"/>
        <end position="112"/>
    </location>
</feature>
<reference evidence="2 3" key="1">
    <citation type="submission" date="2024-04" db="EMBL/GenBank/DDBJ databases">
        <title>Phyllosticta paracitricarpa is synonymous to the EU quarantine fungus P. citricarpa based on phylogenomic analyses.</title>
        <authorList>
            <consortium name="Lawrence Berkeley National Laboratory"/>
            <person name="Van Ingen-Buijs V.A."/>
            <person name="Van Westerhoven A.C."/>
            <person name="Haridas S."/>
            <person name="Skiadas P."/>
            <person name="Martin F."/>
            <person name="Groenewald J.Z."/>
            <person name="Crous P.W."/>
            <person name="Seidl M.F."/>
        </authorList>
    </citation>
    <scope>NUCLEOTIDE SEQUENCE [LARGE SCALE GENOMIC DNA]</scope>
    <source>
        <strain evidence="2 3">CBS 123371</strain>
    </source>
</reference>
<feature type="region of interest" description="Disordered" evidence="1">
    <location>
        <begin position="125"/>
        <end position="146"/>
    </location>
</feature>
<evidence type="ECO:0000256" key="1">
    <source>
        <dbReference type="SAM" id="MobiDB-lite"/>
    </source>
</evidence>
<dbReference type="EMBL" id="JBBPHU010000001">
    <property type="protein sequence ID" value="KAK7524086.1"/>
    <property type="molecule type" value="Genomic_DNA"/>
</dbReference>
<evidence type="ECO:0000313" key="2">
    <source>
        <dbReference type="EMBL" id="KAK7524086.1"/>
    </source>
</evidence>
<gene>
    <name evidence="2" type="ORF">IWZ03DRAFT_17694</name>
</gene>
<comment type="caution">
    <text evidence="2">The sequence shown here is derived from an EMBL/GenBank/DDBJ whole genome shotgun (WGS) entry which is preliminary data.</text>
</comment>
<feature type="region of interest" description="Disordered" evidence="1">
    <location>
        <begin position="829"/>
        <end position="878"/>
    </location>
</feature>
<keyword evidence="3" id="KW-1185">Reference proteome</keyword>
<feature type="compositionally biased region" description="Acidic residues" evidence="1">
    <location>
        <begin position="1011"/>
        <end position="1020"/>
    </location>
</feature>
<dbReference type="Proteomes" id="UP001363622">
    <property type="component" value="Unassembled WGS sequence"/>
</dbReference>
<evidence type="ECO:0000313" key="3">
    <source>
        <dbReference type="Proteomes" id="UP001363622"/>
    </source>
</evidence>
<organism evidence="2 3">
    <name type="scientific">Phyllosticta citriasiana</name>
    <dbReference type="NCBI Taxonomy" id="595635"/>
    <lineage>
        <taxon>Eukaryota</taxon>
        <taxon>Fungi</taxon>
        <taxon>Dikarya</taxon>
        <taxon>Ascomycota</taxon>
        <taxon>Pezizomycotina</taxon>
        <taxon>Dothideomycetes</taxon>
        <taxon>Dothideomycetes incertae sedis</taxon>
        <taxon>Botryosphaeriales</taxon>
        <taxon>Phyllostictaceae</taxon>
        <taxon>Phyllosticta</taxon>
    </lineage>
</organism>
<proteinExistence type="predicted"/>
<feature type="compositionally biased region" description="Polar residues" evidence="1">
    <location>
        <begin position="982"/>
        <end position="996"/>
    </location>
</feature>
<feature type="compositionally biased region" description="Acidic residues" evidence="1">
    <location>
        <begin position="910"/>
        <end position="937"/>
    </location>
</feature>